<name>A0A1H1M7R1_9ACTN</name>
<keyword evidence="3" id="KW-1185">Reference proteome</keyword>
<dbReference type="InterPro" id="IPR025329">
    <property type="entry name" value="DUF4235"/>
</dbReference>
<evidence type="ECO:0000313" key="2">
    <source>
        <dbReference type="EMBL" id="SDR82582.1"/>
    </source>
</evidence>
<dbReference type="STRING" id="630515.SAMN04489812_0028"/>
<dbReference type="Pfam" id="PF14019">
    <property type="entry name" value="DUF4235"/>
    <property type="match status" value="1"/>
</dbReference>
<dbReference type="Proteomes" id="UP000199103">
    <property type="component" value="Chromosome I"/>
</dbReference>
<reference evidence="2 3" key="1">
    <citation type="submission" date="2016-10" db="EMBL/GenBank/DDBJ databases">
        <authorList>
            <person name="de Groot N.N."/>
        </authorList>
    </citation>
    <scope>NUCLEOTIDE SEQUENCE [LARGE SCALE GENOMIC DNA]</scope>
    <source>
        <strain evidence="2 3">DSM 21800</strain>
    </source>
</reference>
<keyword evidence="1" id="KW-1133">Transmembrane helix</keyword>
<keyword evidence="1" id="KW-0812">Transmembrane</keyword>
<sequence>MKVSSKLVWQIYMGVFGAVTTIGAQQAIKRGWKFATGKEPPSATDPDTPLTEAAIWALASGVGIGLTQFTVTRFAATRWAKDMGTKAPKIPKIKLKV</sequence>
<keyword evidence="1" id="KW-0472">Membrane</keyword>
<protein>
    <recommendedName>
        <fullName evidence="4">DUF4235 domain-containing protein</fullName>
    </recommendedName>
</protein>
<feature type="transmembrane region" description="Helical" evidence="1">
    <location>
        <begin position="53"/>
        <end position="76"/>
    </location>
</feature>
<dbReference type="OrthoDB" id="6293727at2"/>
<accession>A0A1H1M7R1</accession>
<evidence type="ECO:0000256" key="1">
    <source>
        <dbReference type="SAM" id="Phobius"/>
    </source>
</evidence>
<evidence type="ECO:0008006" key="4">
    <source>
        <dbReference type="Google" id="ProtNLM"/>
    </source>
</evidence>
<feature type="transmembrane region" description="Helical" evidence="1">
    <location>
        <begin position="7"/>
        <end position="28"/>
    </location>
</feature>
<dbReference type="RefSeq" id="WP_091517957.1">
    <property type="nucleotide sequence ID" value="NZ_LT629772.1"/>
</dbReference>
<evidence type="ECO:0000313" key="3">
    <source>
        <dbReference type="Proteomes" id="UP000199103"/>
    </source>
</evidence>
<proteinExistence type="predicted"/>
<dbReference type="AlphaFoldDB" id="A0A1H1M7R1"/>
<gene>
    <name evidence="2" type="ORF">SAMN04489812_0028</name>
</gene>
<organism evidence="2 3">
    <name type="scientific">Microlunatus soli</name>
    <dbReference type="NCBI Taxonomy" id="630515"/>
    <lineage>
        <taxon>Bacteria</taxon>
        <taxon>Bacillati</taxon>
        <taxon>Actinomycetota</taxon>
        <taxon>Actinomycetes</taxon>
        <taxon>Propionibacteriales</taxon>
        <taxon>Propionibacteriaceae</taxon>
        <taxon>Microlunatus</taxon>
    </lineage>
</organism>
<dbReference type="EMBL" id="LT629772">
    <property type="protein sequence ID" value="SDR82582.1"/>
    <property type="molecule type" value="Genomic_DNA"/>
</dbReference>